<keyword evidence="1" id="KW-0812">Transmembrane</keyword>
<keyword evidence="3" id="KW-1185">Reference proteome</keyword>
<sequence>MFLIAAKYLIPKGYRGLTVFPFVFVKQALDKNNEVFVNHERIHLRQQLELLVFPFFAWYFLEFLVRFIQYKNWNLAYRNISFEREAYSNEKDLGYLKRRVFWSFFKYIH</sequence>
<evidence type="ECO:0000313" key="3">
    <source>
        <dbReference type="Proteomes" id="UP000184516"/>
    </source>
</evidence>
<name>A0A1M5IE12_9FLAO</name>
<evidence type="ECO:0000256" key="1">
    <source>
        <dbReference type="SAM" id="Phobius"/>
    </source>
</evidence>
<dbReference type="Proteomes" id="UP000184516">
    <property type="component" value="Unassembled WGS sequence"/>
</dbReference>
<accession>A0A1M5IE12</accession>
<evidence type="ECO:0008006" key="4">
    <source>
        <dbReference type="Google" id="ProtNLM"/>
    </source>
</evidence>
<evidence type="ECO:0000313" key="2">
    <source>
        <dbReference type="EMBL" id="SHG26023.1"/>
    </source>
</evidence>
<proteinExistence type="predicted"/>
<feature type="transmembrane region" description="Helical" evidence="1">
    <location>
        <begin position="50"/>
        <end position="68"/>
    </location>
</feature>
<dbReference type="STRING" id="468056.SAMN05443549_10329"/>
<organism evidence="2 3">
    <name type="scientific">Flavobacterium fluvii</name>
    <dbReference type="NCBI Taxonomy" id="468056"/>
    <lineage>
        <taxon>Bacteria</taxon>
        <taxon>Pseudomonadati</taxon>
        <taxon>Bacteroidota</taxon>
        <taxon>Flavobacteriia</taxon>
        <taxon>Flavobacteriales</taxon>
        <taxon>Flavobacteriaceae</taxon>
        <taxon>Flavobacterium</taxon>
    </lineage>
</organism>
<reference evidence="3" key="1">
    <citation type="submission" date="2016-11" db="EMBL/GenBank/DDBJ databases">
        <authorList>
            <person name="Varghese N."/>
            <person name="Submissions S."/>
        </authorList>
    </citation>
    <scope>NUCLEOTIDE SEQUENCE [LARGE SCALE GENOMIC DNA]</scope>
    <source>
        <strain evidence="3">DSM 19978</strain>
    </source>
</reference>
<keyword evidence="1" id="KW-1133">Transmembrane helix</keyword>
<gene>
    <name evidence="2" type="ORF">SAMN05443549_10329</name>
</gene>
<dbReference type="EMBL" id="FQWB01000003">
    <property type="protein sequence ID" value="SHG26023.1"/>
    <property type="molecule type" value="Genomic_DNA"/>
</dbReference>
<dbReference type="AlphaFoldDB" id="A0A1M5IE12"/>
<protein>
    <recommendedName>
        <fullName evidence="4">BlaR1 peptidase M56</fullName>
    </recommendedName>
</protein>
<keyword evidence="1" id="KW-0472">Membrane</keyword>
<dbReference type="OrthoDB" id="1027344at2"/>
<dbReference type="RefSeq" id="WP_073369585.1">
    <property type="nucleotide sequence ID" value="NZ_FQWB01000003.1"/>
</dbReference>